<proteinExistence type="predicted"/>
<dbReference type="OrthoDB" id="560474at2759"/>
<evidence type="ECO:0000256" key="1">
    <source>
        <dbReference type="SAM" id="MobiDB-lite"/>
    </source>
</evidence>
<dbReference type="AlphaFoldDB" id="A0A835SQ23"/>
<dbReference type="PANTHER" id="PTHR40613">
    <property type="match status" value="1"/>
</dbReference>
<dbReference type="Proteomes" id="UP000650467">
    <property type="component" value="Unassembled WGS sequence"/>
</dbReference>
<feature type="region of interest" description="Disordered" evidence="1">
    <location>
        <begin position="265"/>
        <end position="285"/>
    </location>
</feature>
<accession>A0A835SQ23</accession>
<sequence>MLQAGGKSLLRQKTDRGDTALHMMGAVADGARRDRQRARYLDAALPALLRAGFKANVTDAKGRTVVQLLRQGLEGRYSEERLAALREADRCQDAAGLARMRRAIRRALAASDSSGDGDDGGGAAAAPSKWARTAAVATAAEGTGAGGLPAAVPTAAAAAGGRRAAQAQEAGAGAKAEGAVPPVMGFGEYRDTPVTRLPFVYPLNWMCRKRGFFEGRPETLRQLLMWKVVRPIAKAGQPLTPIAAEAARWTYVTGYEPVLKSKSLKRPTPAELQAAKEAEHEFGTR</sequence>
<dbReference type="EMBL" id="JAEHOC010000025">
    <property type="protein sequence ID" value="KAG2431227.1"/>
    <property type="molecule type" value="Genomic_DNA"/>
</dbReference>
<protein>
    <submittedName>
        <fullName evidence="2">Uncharacterized protein</fullName>
    </submittedName>
</protein>
<name>A0A835SQ23_CHLIN</name>
<reference evidence="2" key="1">
    <citation type="journal article" date="2020" name="bioRxiv">
        <title>Comparative genomics of Chlamydomonas.</title>
        <authorList>
            <person name="Craig R.J."/>
            <person name="Hasan A.R."/>
            <person name="Ness R.W."/>
            <person name="Keightley P.D."/>
        </authorList>
    </citation>
    <scope>NUCLEOTIDE SEQUENCE</scope>
    <source>
        <strain evidence="2">SAG 7.73</strain>
    </source>
</reference>
<dbReference type="PANTHER" id="PTHR40613:SF1">
    <property type="entry name" value="CYTOPLASMIC PROTEIN"/>
    <property type="match status" value="1"/>
</dbReference>
<comment type="caution">
    <text evidence="2">The sequence shown here is derived from an EMBL/GenBank/DDBJ whole genome shotgun (WGS) entry which is preliminary data.</text>
</comment>
<gene>
    <name evidence="2" type="ORF">HXX76_009755</name>
</gene>
<evidence type="ECO:0000313" key="2">
    <source>
        <dbReference type="EMBL" id="KAG2431227.1"/>
    </source>
</evidence>
<evidence type="ECO:0000313" key="3">
    <source>
        <dbReference type="Proteomes" id="UP000650467"/>
    </source>
</evidence>
<organism evidence="2 3">
    <name type="scientific">Chlamydomonas incerta</name>
    <dbReference type="NCBI Taxonomy" id="51695"/>
    <lineage>
        <taxon>Eukaryota</taxon>
        <taxon>Viridiplantae</taxon>
        <taxon>Chlorophyta</taxon>
        <taxon>core chlorophytes</taxon>
        <taxon>Chlorophyceae</taxon>
        <taxon>CS clade</taxon>
        <taxon>Chlamydomonadales</taxon>
        <taxon>Chlamydomonadaceae</taxon>
        <taxon>Chlamydomonas</taxon>
    </lineage>
</organism>
<keyword evidence="3" id="KW-1185">Reference proteome</keyword>
<feature type="compositionally biased region" description="Basic and acidic residues" evidence="1">
    <location>
        <begin position="274"/>
        <end position="285"/>
    </location>
</feature>